<dbReference type="EMBL" id="CP001823">
    <property type="protein sequence ID" value="ACZ38391.1"/>
    <property type="molecule type" value="Genomic_DNA"/>
</dbReference>
<dbReference type="PANTHER" id="PTHR37938">
    <property type="entry name" value="BLL0215 PROTEIN"/>
    <property type="match status" value="1"/>
</dbReference>
<reference evidence="4" key="1">
    <citation type="submission" date="2009-11" db="EMBL/GenBank/DDBJ databases">
        <title>The complete chromosome 1 of Sphaerobacter thermophilus DSM 20745.</title>
        <authorList>
            <person name="Lucas S."/>
            <person name="Copeland A."/>
            <person name="Lapidus A."/>
            <person name="Glavina del Rio T."/>
            <person name="Dalin E."/>
            <person name="Tice H."/>
            <person name="Bruce D."/>
            <person name="Goodwin L."/>
            <person name="Pitluck S."/>
            <person name="Kyrpides N."/>
            <person name="Mavromatis K."/>
            <person name="Ivanova N."/>
            <person name="Mikhailova N."/>
            <person name="LaButti K.M."/>
            <person name="Clum A."/>
            <person name="Sun H.I."/>
            <person name="Brettin T."/>
            <person name="Detter J.C."/>
            <person name="Han C."/>
            <person name="Larimer F."/>
            <person name="Land M."/>
            <person name="Hauser L."/>
            <person name="Markowitz V."/>
            <person name="Cheng J.F."/>
            <person name="Hugenholtz P."/>
            <person name="Woyke T."/>
            <person name="Wu D."/>
            <person name="Steenblock K."/>
            <person name="Schneider S."/>
            <person name="Pukall R."/>
            <person name="Goeker M."/>
            <person name="Klenk H.P."/>
            <person name="Eisen J.A."/>
        </authorList>
    </citation>
    <scope>NUCLEOTIDE SEQUENCE [LARGE SCALE GENOMIC DNA]</scope>
    <source>
        <strain evidence="4">ATCC 49802 / DSM 20745 / S 6022</strain>
    </source>
</reference>
<dbReference type="InParanoid" id="D1C2C4"/>
<keyword evidence="1" id="KW-1133">Transmembrane helix</keyword>
<dbReference type="STRING" id="479434.Sthe_0954"/>
<dbReference type="Proteomes" id="UP000002027">
    <property type="component" value="Chromosome 1"/>
</dbReference>
<feature type="domain" description="YdbS-like PH" evidence="2">
    <location>
        <begin position="77"/>
        <end position="140"/>
    </location>
</feature>
<feature type="transmembrane region" description="Helical" evidence="1">
    <location>
        <begin position="29"/>
        <end position="48"/>
    </location>
</feature>
<proteinExistence type="predicted"/>
<keyword evidence="1" id="KW-0812">Transmembrane</keyword>
<sequence>MAYIDGLLGQGERILIVERRHPIFIAGRLALFILAAAVLVGLGVWLGTAVSRPAGIIVGALAVIPLAWALWRFLAWHREQYVVTNARIVQVEGIITKRVMDSSLEKVNDILLTQSAMGRLFNYGTLEIVTGSEIGVNRLDALAEPFRFKRAILDARSQMGWADDRRPAPPEDVTRLLVALNDLRNAGVLSESEYLEKRAALLGSEAR</sequence>
<dbReference type="eggNOG" id="COG3428">
    <property type="taxonomic scope" value="Bacteria"/>
</dbReference>
<dbReference type="InterPro" id="IPR005182">
    <property type="entry name" value="YdbS-like_PH"/>
</dbReference>
<dbReference type="KEGG" id="sti:Sthe_0954"/>
<evidence type="ECO:0000313" key="3">
    <source>
        <dbReference type="EMBL" id="ACZ38391.1"/>
    </source>
</evidence>
<organism evidence="3 4">
    <name type="scientific">Sphaerobacter thermophilus (strain ATCC 49802 / DSM 20745 / KCCM 41009 / NCIMB 13125 / S 6022)</name>
    <dbReference type="NCBI Taxonomy" id="479434"/>
    <lineage>
        <taxon>Bacteria</taxon>
        <taxon>Pseudomonadati</taxon>
        <taxon>Thermomicrobiota</taxon>
        <taxon>Thermomicrobia</taxon>
        <taxon>Sphaerobacterales</taxon>
        <taxon>Sphaerobacterineae</taxon>
        <taxon>Sphaerobacteraceae</taxon>
        <taxon>Sphaerobacter</taxon>
    </lineage>
</organism>
<feature type="transmembrane region" description="Helical" evidence="1">
    <location>
        <begin position="54"/>
        <end position="71"/>
    </location>
</feature>
<evidence type="ECO:0000313" key="4">
    <source>
        <dbReference type="Proteomes" id="UP000002027"/>
    </source>
</evidence>
<dbReference type="AlphaFoldDB" id="D1C2C4"/>
<keyword evidence="1" id="KW-0472">Membrane</keyword>
<keyword evidence="4" id="KW-1185">Reference proteome</keyword>
<evidence type="ECO:0000256" key="1">
    <source>
        <dbReference type="SAM" id="Phobius"/>
    </source>
</evidence>
<accession>D1C2C4</accession>
<dbReference type="HOGENOM" id="CLU_1208825_0_0_0"/>
<dbReference type="PANTHER" id="PTHR37938:SF1">
    <property type="entry name" value="BLL0215 PROTEIN"/>
    <property type="match status" value="1"/>
</dbReference>
<protein>
    <submittedName>
        <fullName evidence="3">Membrane-flanked domain protein</fullName>
    </submittedName>
</protein>
<dbReference type="RefSeq" id="WP_012871438.1">
    <property type="nucleotide sequence ID" value="NC_013523.1"/>
</dbReference>
<reference evidence="3 4" key="2">
    <citation type="journal article" date="2010" name="Stand. Genomic Sci.">
        <title>Complete genome sequence of Desulfohalobium retbaense type strain (HR(100)).</title>
        <authorList>
            <person name="Spring S."/>
            <person name="Nolan M."/>
            <person name="Lapidus A."/>
            <person name="Glavina Del Rio T."/>
            <person name="Copeland A."/>
            <person name="Tice H."/>
            <person name="Cheng J.F."/>
            <person name="Lucas S."/>
            <person name="Land M."/>
            <person name="Chen F."/>
            <person name="Bruce D."/>
            <person name="Goodwin L."/>
            <person name="Pitluck S."/>
            <person name="Ivanova N."/>
            <person name="Mavromatis K."/>
            <person name="Mikhailova N."/>
            <person name="Pati A."/>
            <person name="Chen A."/>
            <person name="Palaniappan K."/>
            <person name="Hauser L."/>
            <person name="Chang Y.J."/>
            <person name="Jeffries C.D."/>
            <person name="Munk C."/>
            <person name="Kiss H."/>
            <person name="Chain P."/>
            <person name="Han C."/>
            <person name="Brettin T."/>
            <person name="Detter J.C."/>
            <person name="Schuler E."/>
            <person name="Goker M."/>
            <person name="Rohde M."/>
            <person name="Bristow J."/>
            <person name="Eisen J.A."/>
            <person name="Markowitz V."/>
            <person name="Hugenholtz P."/>
            <person name="Kyrpides N.C."/>
            <person name="Klenk H.P."/>
        </authorList>
    </citation>
    <scope>NUCLEOTIDE SEQUENCE [LARGE SCALE GENOMIC DNA]</scope>
    <source>
        <strain evidence="4">ATCC 49802 / DSM 20745 / S 6022</strain>
    </source>
</reference>
<gene>
    <name evidence="3" type="ordered locus">Sthe_0954</name>
</gene>
<evidence type="ECO:0000259" key="2">
    <source>
        <dbReference type="Pfam" id="PF03703"/>
    </source>
</evidence>
<dbReference type="Pfam" id="PF03703">
    <property type="entry name" value="bPH_2"/>
    <property type="match status" value="1"/>
</dbReference>
<name>D1C2C4_SPHTD</name>